<protein>
    <submittedName>
        <fullName evidence="5">Inhibitor of KinA sporulation pathway (Predicted exonuclease)</fullName>
    </submittedName>
</protein>
<dbReference type="SMART" id="SM00479">
    <property type="entry name" value="EXOIII"/>
    <property type="match status" value="1"/>
</dbReference>
<keyword evidence="2" id="KW-0378">Hydrolase</keyword>
<gene>
    <name evidence="5" type="ORF">J2S74_002454</name>
</gene>
<dbReference type="SUPFAM" id="SSF53098">
    <property type="entry name" value="Ribonuclease H-like"/>
    <property type="match status" value="1"/>
</dbReference>
<dbReference type="RefSeq" id="WP_307325923.1">
    <property type="nucleotide sequence ID" value="NZ_JAUSUG010000009.1"/>
</dbReference>
<organism evidence="5 6">
    <name type="scientific">Evansella vedderi</name>
    <dbReference type="NCBI Taxonomy" id="38282"/>
    <lineage>
        <taxon>Bacteria</taxon>
        <taxon>Bacillati</taxon>
        <taxon>Bacillota</taxon>
        <taxon>Bacilli</taxon>
        <taxon>Bacillales</taxon>
        <taxon>Bacillaceae</taxon>
        <taxon>Evansella</taxon>
    </lineage>
</organism>
<dbReference type="GO" id="GO:0004527">
    <property type="term" value="F:exonuclease activity"/>
    <property type="evidence" value="ECO:0007669"/>
    <property type="project" value="UniProtKB-KW"/>
</dbReference>
<dbReference type="InterPro" id="IPR036397">
    <property type="entry name" value="RNaseH_sf"/>
</dbReference>
<feature type="domain" description="Exonuclease" evidence="4">
    <location>
        <begin position="6"/>
        <end position="186"/>
    </location>
</feature>
<keyword evidence="1" id="KW-0540">Nuclease</keyword>
<dbReference type="CDD" id="cd06133">
    <property type="entry name" value="ERI-1_3'hExo_like"/>
    <property type="match status" value="1"/>
</dbReference>
<keyword evidence="6" id="KW-1185">Reference proteome</keyword>
<dbReference type="EMBL" id="JAUSUG010000009">
    <property type="protein sequence ID" value="MDQ0255072.1"/>
    <property type="molecule type" value="Genomic_DNA"/>
</dbReference>
<evidence type="ECO:0000256" key="3">
    <source>
        <dbReference type="ARBA" id="ARBA00022839"/>
    </source>
</evidence>
<comment type="caution">
    <text evidence="5">The sequence shown here is derived from an EMBL/GenBank/DDBJ whole genome shotgun (WGS) entry which is preliminary data.</text>
</comment>
<evidence type="ECO:0000313" key="5">
    <source>
        <dbReference type="EMBL" id="MDQ0255072.1"/>
    </source>
</evidence>
<evidence type="ECO:0000259" key="4">
    <source>
        <dbReference type="SMART" id="SM00479"/>
    </source>
</evidence>
<dbReference type="PANTHER" id="PTHR23044:SF61">
    <property type="entry name" value="3'-5' EXORIBONUCLEASE 1-RELATED"/>
    <property type="match status" value="1"/>
</dbReference>
<dbReference type="PANTHER" id="PTHR23044">
    <property type="entry name" value="3'-5' EXONUCLEASE ERI1-RELATED"/>
    <property type="match status" value="1"/>
</dbReference>
<dbReference type="InterPro" id="IPR047201">
    <property type="entry name" value="ERI-1_3'hExo-like"/>
</dbReference>
<sequence>MANPKQFIFFDFEMLCSNKGMSFANMEAIRLGAVKYDLETETIQRFDRFIKPKNRKPLSNFCKQLTGINDTDLKDAEDFKTVFEEFLTWVGGIKKSRFFSWSTSDLTRLKIDAAKHGVSETTIKKIEKRYVDFQAIFTKRVSKNNPSVENALAFYDLTFIGEKHNPMYDALNTLRVYLSFLNKPKQSDLIMVKQFILEDVPKDKGKLNKELVQKLTEDIRVYSTHLDEMYRMKDASKLLKKTRQLVEKYENILINRSGLFSKELVSLISQLVEYYYELILCYEDHINHSSKVMILDESIFYPIKELQQKRG</sequence>
<evidence type="ECO:0000256" key="2">
    <source>
        <dbReference type="ARBA" id="ARBA00022801"/>
    </source>
</evidence>
<dbReference type="Proteomes" id="UP001230005">
    <property type="component" value="Unassembled WGS sequence"/>
</dbReference>
<evidence type="ECO:0000256" key="1">
    <source>
        <dbReference type="ARBA" id="ARBA00022722"/>
    </source>
</evidence>
<dbReference type="Pfam" id="PF00929">
    <property type="entry name" value="RNase_T"/>
    <property type="match status" value="1"/>
</dbReference>
<dbReference type="InterPro" id="IPR013520">
    <property type="entry name" value="Ribonucl_H"/>
</dbReference>
<keyword evidence="3 5" id="KW-0269">Exonuclease</keyword>
<dbReference type="InterPro" id="IPR051274">
    <property type="entry name" value="3-5_Exoribonuclease"/>
</dbReference>
<name>A0ABT9ZWE3_9BACI</name>
<proteinExistence type="predicted"/>
<reference evidence="5 6" key="1">
    <citation type="submission" date="2023-07" db="EMBL/GenBank/DDBJ databases">
        <title>Genomic Encyclopedia of Type Strains, Phase IV (KMG-IV): sequencing the most valuable type-strain genomes for metagenomic binning, comparative biology and taxonomic classification.</title>
        <authorList>
            <person name="Goeker M."/>
        </authorList>
    </citation>
    <scope>NUCLEOTIDE SEQUENCE [LARGE SCALE GENOMIC DNA]</scope>
    <source>
        <strain evidence="5 6">DSM 9768</strain>
    </source>
</reference>
<evidence type="ECO:0000313" key="6">
    <source>
        <dbReference type="Proteomes" id="UP001230005"/>
    </source>
</evidence>
<accession>A0ABT9ZWE3</accession>
<dbReference type="Gene3D" id="3.30.420.10">
    <property type="entry name" value="Ribonuclease H-like superfamily/Ribonuclease H"/>
    <property type="match status" value="1"/>
</dbReference>
<dbReference type="InterPro" id="IPR012337">
    <property type="entry name" value="RNaseH-like_sf"/>
</dbReference>